<reference evidence="2" key="1">
    <citation type="submission" date="2022-11" db="EMBL/GenBank/DDBJ databases">
        <title>Larsenimonas rhizosphaerae sp. nov., isolated from a tidal mudflat.</title>
        <authorList>
            <person name="Lee S.D."/>
            <person name="Kim I.S."/>
        </authorList>
    </citation>
    <scope>NUCLEOTIDE SEQUENCE</scope>
    <source>
        <strain evidence="2">GH2-1</strain>
    </source>
</reference>
<evidence type="ECO:0000313" key="2">
    <source>
        <dbReference type="EMBL" id="MCX2524483.1"/>
    </source>
</evidence>
<feature type="signal peptide" evidence="1">
    <location>
        <begin position="1"/>
        <end position="23"/>
    </location>
</feature>
<keyword evidence="1" id="KW-0732">Signal</keyword>
<accession>A0AA42CXZ3</accession>
<dbReference type="Proteomes" id="UP001165678">
    <property type="component" value="Unassembled WGS sequence"/>
</dbReference>
<dbReference type="AlphaFoldDB" id="A0AA42CXZ3"/>
<comment type="caution">
    <text evidence="2">The sequence shown here is derived from an EMBL/GenBank/DDBJ whole genome shotgun (WGS) entry which is preliminary data.</text>
</comment>
<sequence length="184" mass="19636">MYRARWLAALFMPGLVLLTGGCAVTQTDPLAATTGSMAPQCRMALPPDRTTTDWMKAAVRLFERHHYDVGETDVALGLVSASRVIDMPGLGAVNAGVVGGPFLHGSLSGDPWQVFRGDPRRIEAVTLWESNGEVLLARSSTVMSDQNYPIDARALARPSFCVPFFNQLKADLSVTASTTSGGAP</sequence>
<feature type="chain" id="PRO_5041436704" evidence="1">
    <location>
        <begin position="24"/>
        <end position="184"/>
    </location>
</feature>
<keyword evidence="3" id="KW-1185">Reference proteome</keyword>
<dbReference type="PROSITE" id="PS51257">
    <property type="entry name" value="PROKAR_LIPOPROTEIN"/>
    <property type="match status" value="1"/>
</dbReference>
<protein>
    <submittedName>
        <fullName evidence="2">Uncharacterized protein</fullName>
    </submittedName>
</protein>
<evidence type="ECO:0000256" key="1">
    <source>
        <dbReference type="SAM" id="SignalP"/>
    </source>
</evidence>
<evidence type="ECO:0000313" key="3">
    <source>
        <dbReference type="Proteomes" id="UP001165678"/>
    </source>
</evidence>
<organism evidence="2 3">
    <name type="scientific">Larsenimonas rhizosphaerae</name>
    <dbReference type="NCBI Taxonomy" id="2944682"/>
    <lineage>
        <taxon>Bacteria</taxon>
        <taxon>Pseudomonadati</taxon>
        <taxon>Pseudomonadota</taxon>
        <taxon>Gammaproteobacteria</taxon>
        <taxon>Oceanospirillales</taxon>
        <taxon>Halomonadaceae</taxon>
        <taxon>Larsenimonas</taxon>
    </lineage>
</organism>
<dbReference type="RefSeq" id="WP_265896285.1">
    <property type="nucleotide sequence ID" value="NZ_JAPIVE010000002.1"/>
</dbReference>
<name>A0AA42CXZ3_9GAMM</name>
<dbReference type="EMBL" id="JAPIVE010000002">
    <property type="protein sequence ID" value="MCX2524483.1"/>
    <property type="molecule type" value="Genomic_DNA"/>
</dbReference>
<proteinExistence type="predicted"/>
<gene>
    <name evidence="2" type="ORF">OQ287_09530</name>
</gene>